<proteinExistence type="predicted"/>
<evidence type="ECO:0000313" key="4">
    <source>
        <dbReference type="Proteomes" id="UP000175706"/>
    </source>
</evidence>
<evidence type="ECO:0000313" key="3">
    <source>
        <dbReference type="EMBL" id="PJN69698.1"/>
    </source>
</evidence>
<evidence type="ECO:0000313" key="5">
    <source>
        <dbReference type="Proteomes" id="UP000190696"/>
    </source>
</evidence>
<accession>A0A1S9X717</accession>
<dbReference type="Proteomes" id="UP000175706">
    <property type="component" value="Unassembled WGS sequence"/>
</dbReference>
<gene>
    <name evidence="3" type="ORF">BACWE_34480</name>
    <name evidence="2" type="ORF">BW900_30660</name>
    <name evidence="1" type="ORF">BWGOE8_37600</name>
</gene>
<dbReference type="EMBL" id="MUAI01000093">
    <property type="protein sequence ID" value="OOR01957.1"/>
    <property type="molecule type" value="Genomic_DNA"/>
</dbReference>
<dbReference type="EMBL" id="LXLT01000058">
    <property type="protein sequence ID" value="OFD74613.1"/>
    <property type="molecule type" value="Genomic_DNA"/>
</dbReference>
<dbReference type="Proteomes" id="UP000236165">
    <property type="component" value="Unassembled WGS sequence"/>
</dbReference>
<name>A0A1E8B432_BACMY</name>
<dbReference type="Proteomes" id="UP000190696">
    <property type="component" value="Unassembled WGS sequence"/>
</dbReference>
<dbReference type="EMBL" id="MKZQ01000037">
    <property type="protein sequence ID" value="PJN69698.1"/>
    <property type="molecule type" value="Genomic_DNA"/>
</dbReference>
<dbReference type="PATRIC" id="fig|86662.25.peg.3863"/>
<evidence type="ECO:0000313" key="2">
    <source>
        <dbReference type="EMBL" id="OOR01957.1"/>
    </source>
</evidence>
<dbReference type="AlphaFoldDB" id="A0A1E8B432"/>
<reference evidence="2 5" key="3">
    <citation type="submission" date="2017-01" db="EMBL/GenBank/DDBJ databases">
        <title>Bacillus cereus isolates.</title>
        <authorList>
            <person name="Beno S.M."/>
        </authorList>
    </citation>
    <scope>NUCLEOTIDE SEQUENCE [LARGE SCALE GENOMIC DNA]</scope>
    <source>
        <strain evidence="2 5">FSL W7-1108</strain>
    </source>
</reference>
<reference evidence="1 4" key="1">
    <citation type="submission" date="2016-05" db="EMBL/GenBank/DDBJ databases">
        <title>Bacillus thuringiensis and Bacillus weihenstephanensis as novel biocontrol agents of wilt causing Verticillium species.</title>
        <authorList>
            <person name="Hollensteiner J."/>
            <person name="Wemheuer F."/>
            <person name="Harting R."/>
            <person name="Kolarzyk A."/>
            <person name="Diaz-Valerio S."/>
            <person name="Poehlein A."/>
            <person name="Brzuszkiewicz E."/>
            <person name="Nesemann K."/>
            <person name="Braus-Stromeyer S."/>
            <person name="Braus G."/>
            <person name="Daniel R."/>
            <person name="Liesegang H."/>
        </authorList>
    </citation>
    <scope>NUCLEOTIDE SEQUENCE [LARGE SCALE GENOMIC DNA]</scope>
    <source>
        <strain evidence="1 4">GOE8</strain>
    </source>
</reference>
<sequence length="137" mass="16503">MDVIEIDLEDEMTKEMFIRVIKDIYPSGCYIYALIPENENELLSYLPESFVRATKIKMNSFPKSYGVAGYINDINYEFVYYFYEYEHLIEYVFSASELTANLFKELKSWKDLYSYFEEKRINHLSMGPDQQWLLHYT</sequence>
<comment type="caution">
    <text evidence="1">The sequence shown here is derived from an EMBL/GenBank/DDBJ whole genome shotgun (WGS) entry which is preliminary data.</text>
</comment>
<dbReference type="RefSeq" id="WP_016127980.1">
    <property type="nucleotide sequence ID" value="NZ_CP036118.1"/>
</dbReference>
<reference evidence="3 6" key="2">
    <citation type="submission" date="2016-10" db="EMBL/GenBank/DDBJ databases">
        <title>Genome Sequence of Bacillus weihenstephanensis GM6LP.</title>
        <authorList>
            <person name="Poehlein A."/>
            <person name="Wemheuer F."/>
            <person name="Hollensteiner J."/>
            <person name="Wemheuer B."/>
        </authorList>
    </citation>
    <scope>NUCLEOTIDE SEQUENCE [LARGE SCALE GENOMIC DNA]</scope>
    <source>
        <strain evidence="3 6">GM6LP</strain>
    </source>
</reference>
<accession>A0A1E8B432</accession>
<organism evidence="1 4">
    <name type="scientific">Bacillus mycoides</name>
    <dbReference type="NCBI Taxonomy" id="1405"/>
    <lineage>
        <taxon>Bacteria</taxon>
        <taxon>Bacillati</taxon>
        <taxon>Bacillota</taxon>
        <taxon>Bacilli</taxon>
        <taxon>Bacillales</taxon>
        <taxon>Bacillaceae</taxon>
        <taxon>Bacillus</taxon>
        <taxon>Bacillus cereus group</taxon>
    </lineage>
</organism>
<evidence type="ECO:0000313" key="6">
    <source>
        <dbReference type="Proteomes" id="UP000236165"/>
    </source>
</evidence>
<evidence type="ECO:0000313" key="1">
    <source>
        <dbReference type="EMBL" id="OFD74613.1"/>
    </source>
</evidence>
<protein>
    <submittedName>
        <fullName evidence="1">Uncharacterized protein</fullName>
    </submittedName>
</protein>